<dbReference type="AlphaFoldDB" id="A0A5P3XAJ4"/>
<dbReference type="InterPro" id="IPR027417">
    <property type="entry name" value="P-loop_NTPase"/>
</dbReference>
<accession>A0A5P3XAJ4</accession>
<dbReference type="SUPFAM" id="SSF52540">
    <property type="entry name" value="P-loop containing nucleoside triphosphate hydrolases"/>
    <property type="match status" value="1"/>
</dbReference>
<protein>
    <recommendedName>
        <fullName evidence="3">ATP-binding protein</fullName>
    </recommendedName>
</protein>
<dbReference type="Proteomes" id="UP000326961">
    <property type="component" value="Chromosome"/>
</dbReference>
<organism evidence="1 2">
    <name type="scientific">Paraclostridium bifermentans</name>
    <name type="common">Clostridium bifermentans</name>
    <dbReference type="NCBI Taxonomy" id="1490"/>
    <lineage>
        <taxon>Bacteria</taxon>
        <taxon>Bacillati</taxon>
        <taxon>Bacillota</taxon>
        <taxon>Clostridia</taxon>
        <taxon>Peptostreptococcales</taxon>
        <taxon>Peptostreptococcaceae</taxon>
        <taxon>Paraclostridium</taxon>
    </lineage>
</organism>
<reference evidence="1 2" key="1">
    <citation type="submission" date="2018-09" db="EMBL/GenBank/DDBJ databases">
        <title>A clostridial neurotoxin that targets Anopheles mosquitoes.</title>
        <authorList>
            <person name="Contreras E."/>
            <person name="Masuyer G."/>
            <person name="Qureshi N."/>
            <person name="Chawla S."/>
            <person name="Lim H.L."/>
            <person name="Chen J."/>
            <person name="Stenmark P."/>
            <person name="Gill S."/>
        </authorList>
    </citation>
    <scope>NUCLEOTIDE SEQUENCE [LARGE SCALE GENOMIC DNA]</scope>
    <source>
        <strain evidence="1 2">Cbm</strain>
    </source>
</reference>
<gene>
    <name evidence="1" type="ORF">D4A35_03140</name>
</gene>
<evidence type="ECO:0000313" key="1">
    <source>
        <dbReference type="EMBL" id="QEZ67977.1"/>
    </source>
</evidence>
<evidence type="ECO:0000313" key="2">
    <source>
        <dbReference type="Proteomes" id="UP000326961"/>
    </source>
</evidence>
<proteinExistence type="predicted"/>
<sequence length="826" mass="94922">MGILKGKMKSIKITDYFEMTNIRKELSYYKIIPHQNTRNYKSIEIANIINKCYKDLNSRITKLEDDFIYDYEIKSQTKVAYYIHVSKNKGVEFFLIVPTVYASMFIEKVSLTWNKVEIKKVNDIPRFSDDCTKMSVQYTREDALSLDIIDKKSCDLLEAQLNVMNMMQDDDRIGIYYNFNYKNSQKQKGFRTRYNETMDKIKDGKNVDKIRDSKSIGKLLLKILMLSGEEIMDGISSLLGGEKKSNNDAVILKKNLGILQKKDLSKFTKEKGQLETISTQILIMSESQNKENEKLNISSLAQSFNKLDGDNKLRPKVIGIKRKIDLDRSKLPIPSNDMSVEEVSGFITQPGKELIKKHNIKANSINEEKVPAACKEGYIRTGTACKNEESYLNPNPDQDTGLAITGKQGSGKTEELKNYSHDCINNVYEAMDHGDSIVVLDFIGNNDLASTIEKIVPPNLLVMKDLSKVECMESIAYPEKFYTEDMELMDKLDIISEKTQLMVQLINSYSHGQDLTSPMRRFFVSACNVTYSVNQYASFADVINCLELYDIRMDFIKRVPEEFKLFCSSHINNLLKLNDKHTKGDLKGEDNGETCESKIDRIIDRVSVMRESPRLEYMLSKDPSDNINFEEAFNEGKVILIKMRQDKFGTTHIRNMLTMFFTTRVWEACVNRYSKSNGEELRRVHFIIDEPHQIPKVIEYLSPLLPQMRKFRLKPVFATQSLLQLESIIDDMKSAGFSYMLLAGSDKVNFKLLSEELAPYEVEDLLNLERFHSLNLVPDEKGVLRPFITKLPPKLKVETTTLPDVYKEASNTKYKSSILECNTKVS</sequence>
<evidence type="ECO:0008006" key="3">
    <source>
        <dbReference type="Google" id="ProtNLM"/>
    </source>
</evidence>
<dbReference type="EMBL" id="CP032452">
    <property type="protein sequence ID" value="QEZ67977.1"/>
    <property type="molecule type" value="Genomic_DNA"/>
</dbReference>
<dbReference type="CDD" id="cd01127">
    <property type="entry name" value="TrwB_TraG_TraD_VirD4"/>
    <property type="match status" value="1"/>
</dbReference>
<name>A0A5P3XAJ4_PARBF</name>
<dbReference type="Gene3D" id="3.40.50.300">
    <property type="entry name" value="P-loop containing nucleotide triphosphate hydrolases"/>
    <property type="match status" value="1"/>
</dbReference>